<geneLocation type="plasmid" evidence="5">
    <name>ppaby4</name>
</geneLocation>
<dbReference type="FunFam" id="3.40.309.10:FF:000009">
    <property type="entry name" value="Aldehyde dehydrogenase A"/>
    <property type="match status" value="1"/>
</dbReference>
<dbReference type="AlphaFoldDB" id="A0A1P8V0T9"/>
<dbReference type="InterPro" id="IPR050740">
    <property type="entry name" value="Aldehyde_DH_Superfamily"/>
</dbReference>
<dbReference type="InterPro" id="IPR016162">
    <property type="entry name" value="Ald_DH_N"/>
</dbReference>
<dbReference type="Gene3D" id="3.40.605.10">
    <property type="entry name" value="Aldehyde Dehydrogenase, Chain A, domain 1"/>
    <property type="match status" value="1"/>
</dbReference>
<dbReference type="GO" id="GO:0102810">
    <property type="term" value="F:glutarate-semialdehyde dehydrogenase (NADP+) activity"/>
    <property type="evidence" value="ECO:0007669"/>
    <property type="project" value="UniProtKB-EC"/>
</dbReference>
<dbReference type="InterPro" id="IPR015590">
    <property type="entry name" value="Aldehyde_DH_dom"/>
</dbReference>
<dbReference type="InterPro" id="IPR016161">
    <property type="entry name" value="Ald_DH/histidinol_DH"/>
</dbReference>
<reference evidence="4 5" key="1">
    <citation type="submission" date="2016-04" db="EMBL/GenBank/DDBJ databases">
        <title>Deep-sea bacteria in the southern Pacific.</title>
        <authorList>
            <person name="Tang K."/>
        </authorList>
    </citation>
    <scope>NUCLEOTIDE SEQUENCE [LARGE SCALE GENOMIC DNA]</scope>
    <source>
        <strain evidence="4 5">JLT2014</strain>
        <plasmid evidence="5">ppaby4</plasmid>
    </source>
</reference>
<comment type="similarity">
    <text evidence="1">Belongs to the aldehyde dehydrogenase family.</text>
</comment>
<dbReference type="PANTHER" id="PTHR43353:SF5">
    <property type="entry name" value="SUCCINATE-SEMIALDEHYDE DEHYDROGENASE, MITOCHONDRIAL"/>
    <property type="match status" value="1"/>
</dbReference>
<evidence type="ECO:0000313" key="4">
    <source>
        <dbReference type="EMBL" id="APZ55238.1"/>
    </source>
</evidence>
<keyword evidence="4" id="KW-0614">Plasmid</keyword>
<dbReference type="FunFam" id="3.40.605.10:FF:000007">
    <property type="entry name" value="NAD/NADP-dependent betaine aldehyde dehydrogenase"/>
    <property type="match status" value="1"/>
</dbReference>
<protein>
    <submittedName>
        <fullName evidence="4">Succinate-semialdehyde dehydrogenase / glutarate-semialdehyde dehydrogenase</fullName>
        <ecNumber evidence="4">1.2.1.16</ecNumber>
        <ecNumber evidence="4">1.2.1.20</ecNumber>
        <ecNumber evidence="4">1.2.1.79</ecNumber>
    </submittedName>
</protein>
<dbReference type="EC" id="1.2.1.20" evidence="4"/>
<keyword evidence="5" id="KW-1185">Reference proteome</keyword>
<accession>A0A1P8V0T9</accession>
<evidence type="ECO:0000259" key="3">
    <source>
        <dbReference type="Pfam" id="PF00171"/>
    </source>
</evidence>
<dbReference type="Pfam" id="PF00171">
    <property type="entry name" value="Aldedh"/>
    <property type="match status" value="1"/>
</dbReference>
<dbReference type="InterPro" id="IPR016163">
    <property type="entry name" value="Ald_DH_C"/>
</dbReference>
<dbReference type="Gene3D" id="3.40.309.10">
    <property type="entry name" value="Aldehyde Dehydrogenase, Chain A, domain 2"/>
    <property type="match status" value="1"/>
</dbReference>
<dbReference type="PANTHER" id="PTHR43353">
    <property type="entry name" value="SUCCINATE-SEMIALDEHYDE DEHYDROGENASE, MITOCHONDRIAL"/>
    <property type="match status" value="1"/>
</dbReference>
<sequence>MLIDGEWIYDRAPCHQVQNPADDQILGPVPGATDADFDRALAAAQRGFEIWRKVPPQERSELLKRVAVLMRERAKDIAPAITLEHGKPLADAEAEVSRSSSFLDWDAEQLLRTYGRVVPTQHPNYQFVMREPIGPVAAFTPWNVPVSAAGRKLAGTIAAGCSVIIKPASQTPASTCLLAQCFIDAGLPDGVLQVIHGKSSQVSEKLILSPVIRAVTLTGSVEVGKQLMRLAAEGVKPSLMELGGHAPVLIGADVNPAKVAELAVGGKFRMAGQLCVSPSRFLIHEKIYDDFVGEFAARAGKLKVGDGFTEGAQVGPLVNFRRIETMQSLVADAVERGAKVLTGGERVGNSGCFFAPTVLGDVPLDARVMHEEPFGPLAPCTPVADMDQALSIANDIEVGLAGYVFTNDVEMADRLSNALECGSVAINQFTSPGADAPFGGHKESGIGVEGGMETLDSYTVSKTISQRRVNI</sequence>
<keyword evidence="2 4" id="KW-0560">Oxidoreductase</keyword>
<dbReference type="EC" id="1.2.1.16" evidence="4"/>
<name>A0A1P8V0T9_9RHOB</name>
<gene>
    <name evidence="4" type="ORF">Ga0080574_TMP4956</name>
</gene>
<evidence type="ECO:0000256" key="1">
    <source>
        <dbReference type="ARBA" id="ARBA00009986"/>
    </source>
</evidence>
<dbReference type="CDD" id="cd07103">
    <property type="entry name" value="ALDH_F5_SSADH_GabD"/>
    <property type="match status" value="1"/>
</dbReference>
<dbReference type="GO" id="GO:0036243">
    <property type="term" value="F:succinate-semialdehyde dehydrogenase (NADP+) activity"/>
    <property type="evidence" value="ECO:0007669"/>
    <property type="project" value="UniProtKB-EC"/>
</dbReference>
<organism evidence="4 5">
    <name type="scientific">Salipiger abyssi</name>
    <dbReference type="NCBI Taxonomy" id="1250539"/>
    <lineage>
        <taxon>Bacteria</taxon>
        <taxon>Pseudomonadati</taxon>
        <taxon>Pseudomonadota</taxon>
        <taxon>Alphaproteobacteria</taxon>
        <taxon>Rhodobacterales</taxon>
        <taxon>Roseobacteraceae</taxon>
        <taxon>Salipiger</taxon>
    </lineage>
</organism>
<dbReference type="EC" id="1.2.1.79" evidence="4"/>
<dbReference type="Proteomes" id="UP000187059">
    <property type="component" value="Plasmid pPABY4"/>
</dbReference>
<evidence type="ECO:0000256" key="2">
    <source>
        <dbReference type="ARBA" id="ARBA00023002"/>
    </source>
</evidence>
<dbReference type="KEGG" id="paby:Ga0080574_TMP4956"/>
<feature type="domain" description="Aldehyde dehydrogenase" evidence="3">
    <location>
        <begin position="14"/>
        <end position="464"/>
    </location>
</feature>
<dbReference type="EMBL" id="CP015095">
    <property type="protein sequence ID" value="APZ55238.1"/>
    <property type="molecule type" value="Genomic_DNA"/>
</dbReference>
<evidence type="ECO:0000313" key="5">
    <source>
        <dbReference type="Proteomes" id="UP000187059"/>
    </source>
</evidence>
<proteinExistence type="inferred from homology"/>
<dbReference type="SUPFAM" id="SSF53720">
    <property type="entry name" value="ALDH-like"/>
    <property type="match status" value="1"/>
</dbReference>